<dbReference type="InterPro" id="IPR023410">
    <property type="entry name" value="14-3-3_domain"/>
</dbReference>
<dbReference type="Proteomes" id="UP000663854">
    <property type="component" value="Unassembled WGS sequence"/>
</dbReference>
<evidence type="ECO:0000313" key="5">
    <source>
        <dbReference type="Proteomes" id="UP000663870"/>
    </source>
</evidence>
<gene>
    <name evidence="4" type="ORF">JXQ802_LOCUS22268</name>
    <name evidence="3" type="ORF">PYM288_LOCUS9124</name>
</gene>
<dbReference type="SUPFAM" id="SSF48445">
    <property type="entry name" value="14-3-3 protein"/>
    <property type="match status" value="1"/>
</dbReference>
<comment type="caution">
    <text evidence="4">The sequence shown here is derived from an EMBL/GenBank/DDBJ whole genome shotgun (WGS) entry which is preliminary data.</text>
</comment>
<accession>A0A814TGH5</accession>
<proteinExistence type="inferred from homology"/>
<dbReference type="Proteomes" id="UP000663870">
    <property type="component" value="Unassembled WGS sequence"/>
</dbReference>
<evidence type="ECO:0000313" key="3">
    <source>
        <dbReference type="EMBL" id="CAF0893068.1"/>
    </source>
</evidence>
<dbReference type="Gene3D" id="1.20.190.20">
    <property type="entry name" value="14-3-3 domain"/>
    <property type="match status" value="1"/>
</dbReference>
<reference evidence="4" key="1">
    <citation type="submission" date="2021-02" db="EMBL/GenBank/DDBJ databases">
        <authorList>
            <person name="Nowell W R."/>
        </authorList>
    </citation>
    <scope>NUCLEOTIDE SEQUENCE</scope>
</reference>
<dbReference type="AlphaFoldDB" id="A0A814TGH5"/>
<evidence type="ECO:0000313" key="4">
    <source>
        <dbReference type="EMBL" id="CAF1161146.1"/>
    </source>
</evidence>
<evidence type="ECO:0000256" key="1">
    <source>
        <dbReference type="ARBA" id="ARBA00006141"/>
    </source>
</evidence>
<protein>
    <recommendedName>
        <fullName evidence="2">14-3-3 domain-containing protein</fullName>
    </recommendedName>
</protein>
<keyword evidence="5" id="KW-1185">Reference proteome</keyword>
<dbReference type="Pfam" id="PF00244">
    <property type="entry name" value="14-3-3"/>
    <property type="match status" value="1"/>
</dbReference>
<evidence type="ECO:0000259" key="2">
    <source>
        <dbReference type="Pfam" id="PF00244"/>
    </source>
</evidence>
<sequence>MVDNLIELREQAGLATCAKRYNEVILIYKNYLKNYGDIPPIDRQMLYTAYNKLILDYNFKSYWKLTSIELNKKIDFDYLEIIENEIDYLCNDIIQLIDNYFLASKSNKDLDIVMTLRQRADFLFFNSSIARPATKQIILQSALRSYTEEKKQQILGVERSRLTLPINEPERVLIQLRKCACEVQLSNGICNRYTYSELIDAIQEMKSFISSPDDPLFLQMESYRVELEKIQC</sequence>
<dbReference type="InterPro" id="IPR036815">
    <property type="entry name" value="14-3-3_dom_sf"/>
</dbReference>
<dbReference type="EMBL" id="CAJNOL010000672">
    <property type="protein sequence ID" value="CAF1161146.1"/>
    <property type="molecule type" value="Genomic_DNA"/>
</dbReference>
<dbReference type="EMBL" id="CAJNOH010000128">
    <property type="protein sequence ID" value="CAF0893068.1"/>
    <property type="molecule type" value="Genomic_DNA"/>
</dbReference>
<comment type="similarity">
    <text evidence="1">Belongs to the 14-3-3 family.</text>
</comment>
<name>A0A814TGH5_9BILA</name>
<organism evidence="4 5">
    <name type="scientific">Rotaria sordida</name>
    <dbReference type="NCBI Taxonomy" id="392033"/>
    <lineage>
        <taxon>Eukaryota</taxon>
        <taxon>Metazoa</taxon>
        <taxon>Spiralia</taxon>
        <taxon>Gnathifera</taxon>
        <taxon>Rotifera</taxon>
        <taxon>Eurotatoria</taxon>
        <taxon>Bdelloidea</taxon>
        <taxon>Philodinida</taxon>
        <taxon>Philodinidae</taxon>
        <taxon>Rotaria</taxon>
    </lineage>
</organism>
<feature type="domain" description="14-3-3" evidence="2">
    <location>
        <begin position="12"/>
        <end position="149"/>
    </location>
</feature>